<name>A0A6M5YK26_9BACT</name>
<protein>
    <submittedName>
        <fullName evidence="2">Uncharacterized protein</fullName>
    </submittedName>
</protein>
<proteinExistence type="predicted"/>
<dbReference type="AlphaFoldDB" id="A0A6M5YK26"/>
<dbReference type="Proteomes" id="UP000503447">
    <property type="component" value="Chromosome"/>
</dbReference>
<gene>
    <name evidence="2" type="ORF">FTUN_1131</name>
</gene>
<reference evidence="3" key="1">
    <citation type="submission" date="2020-05" db="EMBL/GenBank/DDBJ databases">
        <title>Frigoriglobus tundricola gen. nov., sp. nov., a psychrotolerant cellulolytic planctomycete of the family Gemmataceae with two divergent copies of 16S rRNA gene.</title>
        <authorList>
            <person name="Kulichevskaya I.S."/>
            <person name="Ivanova A.A."/>
            <person name="Naumoff D.G."/>
            <person name="Beletsky A.V."/>
            <person name="Rijpstra W.I.C."/>
            <person name="Sinninghe Damste J.S."/>
            <person name="Mardanov A.V."/>
            <person name="Ravin N.V."/>
            <person name="Dedysh S.N."/>
        </authorList>
    </citation>
    <scope>NUCLEOTIDE SEQUENCE [LARGE SCALE GENOMIC DNA]</scope>
    <source>
        <strain evidence="3">PL17</strain>
    </source>
</reference>
<evidence type="ECO:0000313" key="3">
    <source>
        <dbReference type="Proteomes" id="UP000503447"/>
    </source>
</evidence>
<sequence>MFSPLHRTPTPRTHRVDATCSPNSEACSQPIDGRIGRI</sequence>
<evidence type="ECO:0000256" key="1">
    <source>
        <dbReference type="SAM" id="MobiDB-lite"/>
    </source>
</evidence>
<keyword evidence="3" id="KW-1185">Reference proteome</keyword>
<organism evidence="2 3">
    <name type="scientific">Frigoriglobus tundricola</name>
    <dbReference type="NCBI Taxonomy" id="2774151"/>
    <lineage>
        <taxon>Bacteria</taxon>
        <taxon>Pseudomonadati</taxon>
        <taxon>Planctomycetota</taxon>
        <taxon>Planctomycetia</taxon>
        <taxon>Gemmatales</taxon>
        <taxon>Gemmataceae</taxon>
        <taxon>Frigoriglobus</taxon>
    </lineage>
</organism>
<accession>A0A6M5YK26</accession>
<dbReference type="KEGG" id="ftj:FTUN_1131"/>
<dbReference type="EMBL" id="CP053452">
    <property type="protein sequence ID" value="QJW93623.1"/>
    <property type="molecule type" value="Genomic_DNA"/>
</dbReference>
<evidence type="ECO:0000313" key="2">
    <source>
        <dbReference type="EMBL" id="QJW93623.1"/>
    </source>
</evidence>
<feature type="region of interest" description="Disordered" evidence="1">
    <location>
        <begin position="1"/>
        <end position="38"/>
    </location>
</feature>